<dbReference type="InterPro" id="IPR038732">
    <property type="entry name" value="HpyO/CreE_NAD-binding"/>
</dbReference>
<sequence length="494" mass="55219">MLSRMEMLASVNERPKIAVVGAGPATVYLLYHLYQARLTSVDIDIFEASAYQGCGHAFNPETSYPNLLSNLHPDDIPSLPLNYYEWNAATVGGESFPPHSVLSRSTVGRFLAANFLWLIHELERRHVVINVYPDHFVEKLCESENGCQLQADGRWYVGYSAIVNNTGLINPAEGTPYPLDVYRYIGQPRFTIFGSSLTAVDAILTIAQANGQFAGEAQDLIYRPNYTYNIEVVSPSGVFPNLWYPSSRQWQITTMMKGRFTEELSSFDSLYEALCLPALACYCPDVYRQIARMKFETALRFLTQTYTCCEARRKLHCELLAFDAIESQGRFHWQEVIDAFLSLIETSGLHLNAVSIRQNNRFPHALTAKALGALPIESARKLLALFVTGTLNTRQGSMATSDAIKSYPHHVVMDCRGVKPEKREQGNNKQSAHAVKFCEVTTRIFAGSPHQRTNALTLPGLDTCNRLNRTIAKNLIDMTNGVNRALSTISLEGV</sequence>
<evidence type="ECO:0000313" key="3">
    <source>
        <dbReference type="Proteomes" id="UP000709336"/>
    </source>
</evidence>
<evidence type="ECO:0000313" key="2">
    <source>
        <dbReference type="EMBL" id="NMH60572.1"/>
    </source>
</evidence>
<protein>
    <recommendedName>
        <fullName evidence="1">FAD-dependent urate hydroxylase HpyO/Asp monooxygenase CreE-like FAD/NAD(P)-binding domain-containing protein</fullName>
    </recommendedName>
</protein>
<dbReference type="SUPFAM" id="SSF51905">
    <property type="entry name" value="FAD/NAD(P)-binding domain"/>
    <property type="match status" value="1"/>
</dbReference>
<dbReference type="InterPro" id="IPR036188">
    <property type="entry name" value="FAD/NAD-bd_sf"/>
</dbReference>
<accession>A0ABX1R289</accession>
<dbReference type="Pfam" id="PF13454">
    <property type="entry name" value="NAD_binding_9"/>
    <property type="match status" value="1"/>
</dbReference>
<name>A0ABX1R289_9ALTE</name>
<dbReference type="EMBL" id="JAATNW010000005">
    <property type="protein sequence ID" value="NMH60572.1"/>
    <property type="molecule type" value="Genomic_DNA"/>
</dbReference>
<dbReference type="PANTHER" id="PTHR40254:SF1">
    <property type="entry name" value="BLR0577 PROTEIN"/>
    <property type="match status" value="1"/>
</dbReference>
<evidence type="ECO:0000259" key="1">
    <source>
        <dbReference type="Pfam" id="PF13454"/>
    </source>
</evidence>
<reference evidence="2 3" key="1">
    <citation type="submission" date="2020-03" db="EMBL/GenBank/DDBJ databases">
        <title>Alteromonas ponticola sp. nov., isolated from seawater.</title>
        <authorList>
            <person name="Yoon J.-H."/>
            <person name="Kim Y.-O."/>
        </authorList>
    </citation>
    <scope>NUCLEOTIDE SEQUENCE [LARGE SCALE GENOMIC DNA]</scope>
    <source>
        <strain evidence="2 3">MYP5</strain>
    </source>
</reference>
<proteinExistence type="predicted"/>
<comment type="caution">
    <text evidence="2">The sequence shown here is derived from an EMBL/GenBank/DDBJ whole genome shotgun (WGS) entry which is preliminary data.</text>
</comment>
<dbReference type="RefSeq" id="WP_169211117.1">
    <property type="nucleotide sequence ID" value="NZ_JAATNW010000005.1"/>
</dbReference>
<dbReference type="InterPro" id="IPR052189">
    <property type="entry name" value="L-asp_N-monooxygenase_NS-form"/>
</dbReference>
<dbReference type="Proteomes" id="UP000709336">
    <property type="component" value="Unassembled WGS sequence"/>
</dbReference>
<organism evidence="2 3">
    <name type="scientific">Alteromonas ponticola</name>
    <dbReference type="NCBI Taxonomy" id="2720613"/>
    <lineage>
        <taxon>Bacteria</taxon>
        <taxon>Pseudomonadati</taxon>
        <taxon>Pseudomonadota</taxon>
        <taxon>Gammaproteobacteria</taxon>
        <taxon>Alteromonadales</taxon>
        <taxon>Alteromonadaceae</taxon>
        <taxon>Alteromonas/Salinimonas group</taxon>
        <taxon>Alteromonas</taxon>
    </lineage>
</organism>
<dbReference type="PANTHER" id="PTHR40254">
    <property type="entry name" value="BLR0577 PROTEIN"/>
    <property type="match status" value="1"/>
</dbReference>
<feature type="domain" description="FAD-dependent urate hydroxylase HpyO/Asp monooxygenase CreE-like FAD/NAD(P)-binding" evidence="1">
    <location>
        <begin position="18"/>
        <end position="155"/>
    </location>
</feature>
<dbReference type="Gene3D" id="3.40.50.720">
    <property type="entry name" value="NAD(P)-binding Rossmann-like Domain"/>
    <property type="match status" value="1"/>
</dbReference>
<keyword evidence="3" id="KW-1185">Reference proteome</keyword>
<gene>
    <name evidence="2" type="ORF">HCJ96_11110</name>
</gene>